<dbReference type="RefSeq" id="WP_273948193.1">
    <property type="nucleotide sequence ID" value="NZ_JAQSIP010000001.1"/>
</dbReference>
<dbReference type="Pfam" id="PF02129">
    <property type="entry name" value="Peptidase_S15"/>
    <property type="match status" value="1"/>
</dbReference>
<dbReference type="InterPro" id="IPR053145">
    <property type="entry name" value="AB_hydrolase_Est10"/>
</dbReference>
<dbReference type="InterPro" id="IPR029058">
    <property type="entry name" value="AB_hydrolase_fold"/>
</dbReference>
<feature type="domain" description="Xaa-Pro dipeptidyl-peptidase-like" evidence="1">
    <location>
        <begin position="317"/>
        <end position="426"/>
    </location>
</feature>
<dbReference type="SUPFAM" id="SSF53474">
    <property type="entry name" value="alpha/beta-Hydrolases"/>
    <property type="match status" value="2"/>
</dbReference>
<dbReference type="Gene3D" id="3.40.50.1820">
    <property type="entry name" value="alpha/beta hydrolase"/>
    <property type="match status" value="2"/>
</dbReference>
<sequence length="614" mass="64277">MTPGVVHNTPVQWHAPARGALRHVVLLCNTLGDEGLYAYRPLVALAEDLAQAGLGVLRFSFPDQDDGVDLAPEADALQASLDTVLDLLAWVQQQWPGVAISLCGYRLGALLAAEAAARSPGVGALALLAPVLSGRIALRELALKSGQAVAADQALVQDGWHLSPASRETLARLDAQALLAAPPAQGRVFSDTGLRAAEKLVSSLQLAGAGDWRVEPAEDLVSLRAYSHLVTVPEATFSALVAWLAGLTPVAGTADPAGAANTENTGITAAPHQTVALADAVCSATLSLPGAAERALRLGPQQRLAGVLCTPPGARTQPQAGHPATPCLLILSTAGNPSAGQSRSAVRLARALAQRGVASLRVDVRGNGNSLPVQRARNWAMYTEAPTDDVVAALDWLQQQGWAQPAVFGLCSGAYLALQAAVQDPRPGRLLLVNLQSFLWQGAPFGAELEAPAPGGGAAAAPASGDGVQLKHLGRYKQIIFTRDFWRRLFAGEVHVWGVTRRLAAKLALRLASRVQASLPTGWVLLPQQAAVQSRVACLTQRALPIDLIYGDTDAGLNELETLFGRQGQRLTRQPGVALQLVPGADHMFIDPPSLQTLIQYVGDTLSLSNAPSA</sequence>
<keyword evidence="3" id="KW-1185">Reference proteome</keyword>
<evidence type="ECO:0000313" key="2">
    <source>
        <dbReference type="EMBL" id="MDD0837229.1"/>
    </source>
</evidence>
<accession>A0ABT5MT60</accession>
<comment type="caution">
    <text evidence="2">The sequence shown here is derived from an EMBL/GenBank/DDBJ whole genome shotgun (WGS) entry which is preliminary data.</text>
</comment>
<dbReference type="GO" id="GO:0016787">
    <property type="term" value="F:hydrolase activity"/>
    <property type="evidence" value="ECO:0007669"/>
    <property type="project" value="UniProtKB-KW"/>
</dbReference>
<proteinExistence type="predicted"/>
<name>A0ABT5MT60_9BURK</name>
<dbReference type="PANTHER" id="PTHR43265:SF1">
    <property type="entry name" value="ESTERASE ESTD"/>
    <property type="match status" value="1"/>
</dbReference>
<organism evidence="2 3">
    <name type="scientific">Curvibacter cyanobacteriorum</name>
    <dbReference type="NCBI Taxonomy" id="3026422"/>
    <lineage>
        <taxon>Bacteria</taxon>
        <taxon>Pseudomonadati</taxon>
        <taxon>Pseudomonadota</taxon>
        <taxon>Betaproteobacteria</taxon>
        <taxon>Burkholderiales</taxon>
        <taxon>Comamonadaceae</taxon>
        <taxon>Curvibacter</taxon>
    </lineage>
</organism>
<dbReference type="InterPro" id="IPR000383">
    <property type="entry name" value="Xaa-Pro-like_dom"/>
</dbReference>
<gene>
    <name evidence="2" type="ORF">PSQ40_01470</name>
</gene>
<keyword evidence="2" id="KW-0378">Hydrolase</keyword>
<evidence type="ECO:0000259" key="1">
    <source>
        <dbReference type="Pfam" id="PF02129"/>
    </source>
</evidence>
<dbReference type="EMBL" id="JAQSIP010000001">
    <property type="protein sequence ID" value="MDD0837229.1"/>
    <property type="molecule type" value="Genomic_DNA"/>
</dbReference>
<protein>
    <submittedName>
        <fullName evidence="2">CocE/NonD family hydrolase</fullName>
    </submittedName>
</protein>
<reference evidence="2 3" key="1">
    <citation type="submission" date="2023-02" db="EMBL/GenBank/DDBJ databases">
        <title>Bacterial whole genomic sequence of Curvibacter sp. HBC61.</title>
        <authorList>
            <person name="Le V."/>
            <person name="Ko S.-R."/>
            <person name="Ahn C.-Y."/>
            <person name="Oh H.-M."/>
        </authorList>
    </citation>
    <scope>NUCLEOTIDE SEQUENCE [LARGE SCALE GENOMIC DNA]</scope>
    <source>
        <strain evidence="2 3">HBC61</strain>
    </source>
</reference>
<dbReference type="PANTHER" id="PTHR43265">
    <property type="entry name" value="ESTERASE ESTD"/>
    <property type="match status" value="1"/>
</dbReference>
<dbReference type="Proteomes" id="UP001528673">
    <property type="component" value="Unassembled WGS sequence"/>
</dbReference>
<evidence type="ECO:0000313" key="3">
    <source>
        <dbReference type="Proteomes" id="UP001528673"/>
    </source>
</evidence>